<protein>
    <recommendedName>
        <fullName evidence="4">Protein kinase domain-containing protein</fullName>
    </recommendedName>
</protein>
<dbReference type="PROSITE" id="PS00108">
    <property type="entry name" value="PROTEIN_KINASE_ST"/>
    <property type="match status" value="1"/>
</dbReference>
<dbReference type="AlphaFoldDB" id="A0A917AJ81"/>
<keyword evidence="6" id="KW-1185">Reference proteome</keyword>
<evidence type="ECO:0000256" key="1">
    <source>
        <dbReference type="ARBA" id="ARBA00022741"/>
    </source>
</evidence>
<dbReference type="GO" id="GO:0005524">
    <property type="term" value="F:ATP binding"/>
    <property type="evidence" value="ECO:0007669"/>
    <property type="project" value="UniProtKB-UniRule"/>
</dbReference>
<dbReference type="InterPro" id="IPR008271">
    <property type="entry name" value="Ser/Thr_kinase_AS"/>
</dbReference>
<dbReference type="OrthoDB" id="9801841at2"/>
<dbReference type="InterPro" id="IPR017441">
    <property type="entry name" value="Protein_kinase_ATP_BS"/>
</dbReference>
<dbReference type="Pfam" id="PF00069">
    <property type="entry name" value="Pkinase"/>
    <property type="match status" value="1"/>
</dbReference>
<sequence>MASKFNANAGDRVYKHTLKLKLGGGNFGEVWLAHDEALDQDFAVKLLDPSKTSIHSELQEARVGHKMDHDNLVKVHGADVGQFKGSSVVTLSMDYLPKGSVLTLLNSGNFMPLGDAIRITIDTLRGLEYLHELDIYHNDIKPQNILLGENGEAKLTDYGISAQAQNGQSVAARASYVLHQAPEVTASGNINAQTDVYQVGLTLFRLLNGIGTLEAKHSSLGRAAFLDAATKGRLIGKADYQPYLPSMLIRVVKKAIHHDPTKRFQSALDMRRALEKLAYQGRWTTNAGGELIGCDSKHEYRFEATPKSRGKFDLTTFKTNKKSGRETKVGAFTKKNISESEKNDLQAAFMLKVVEG</sequence>
<dbReference type="SUPFAM" id="SSF56112">
    <property type="entry name" value="Protein kinase-like (PK-like)"/>
    <property type="match status" value="1"/>
</dbReference>
<comment type="caution">
    <text evidence="5">The sequence shown here is derived from an EMBL/GenBank/DDBJ whole genome shotgun (WGS) entry which is preliminary data.</text>
</comment>
<accession>A0A917AJ81</accession>
<dbReference type="RefSeq" id="WP_095594336.1">
    <property type="nucleotide sequence ID" value="NZ_BMKN01000002.1"/>
</dbReference>
<feature type="binding site" evidence="3">
    <location>
        <position position="45"/>
    </location>
    <ligand>
        <name>ATP</name>
        <dbReference type="ChEBI" id="CHEBI:30616"/>
    </ligand>
</feature>
<dbReference type="Gene3D" id="1.10.510.10">
    <property type="entry name" value="Transferase(Phosphotransferase) domain 1"/>
    <property type="match status" value="1"/>
</dbReference>
<evidence type="ECO:0000256" key="3">
    <source>
        <dbReference type="PROSITE-ProRule" id="PRU10141"/>
    </source>
</evidence>
<evidence type="ECO:0000256" key="2">
    <source>
        <dbReference type="ARBA" id="ARBA00022840"/>
    </source>
</evidence>
<reference evidence="5" key="2">
    <citation type="submission" date="2020-09" db="EMBL/GenBank/DDBJ databases">
        <authorList>
            <person name="Sun Q."/>
            <person name="Zhou Y."/>
        </authorList>
    </citation>
    <scope>NUCLEOTIDE SEQUENCE</scope>
    <source>
        <strain evidence="5">CGMCC 1.16012</strain>
    </source>
</reference>
<evidence type="ECO:0000313" key="6">
    <source>
        <dbReference type="Proteomes" id="UP000606730"/>
    </source>
</evidence>
<dbReference type="InterPro" id="IPR051681">
    <property type="entry name" value="Ser/Thr_Kinases-Pseudokinases"/>
</dbReference>
<dbReference type="EMBL" id="BMKN01000002">
    <property type="protein sequence ID" value="GGE55855.1"/>
    <property type="molecule type" value="Genomic_DNA"/>
</dbReference>
<dbReference type="GO" id="GO:0004674">
    <property type="term" value="F:protein serine/threonine kinase activity"/>
    <property type="evidence" value="ECO:0007669"/>
    <property type="project" value="TreeGrafter"/>
</dbReference>
<proteinExistence type="predicted"/>
<organism evidence="5 6">
    <name type="scientific">Actibacterium pelagium</name>
    <dbReference type="NCBI Taxonomy" id="2029103"/>
    <lineage>
        <taxon>Bacteria</taxon>
        <taxon>Pseudomonadati</taxon>
        <taxon>Pseudomonadota</taxon>
        <taxon>Alphaproteobacteria</taxon>
        <taxon>Rhodobacterales</taxon>
        <taxon>Roseobacteraceae</taxon>
        <taxon>Actibacterium</taxon>
    </lineage>
</organism>
<dbReference type="SMART" id="SM00220">
    <property type="entry name" value="S_TKc"/>
    <property type="match status" value="1"/>
</dbReference>
<dbReference type="PROSITE" id="PS00107">
    <property type="entry name" value="PROTEIN_KINASE_ATP"/>
    <property type="match status" value="1"/>
</dbReference>
<name>A0A917AJ81_9RHOB</name>
<feature type="domain" description="Protein kinase" evidence="4">
    <location>
        <begin position="16"/>
        <end position="277"/>
    </location>
</feature>
<gene>
    <name evidence="5" type="ORF">GCM10011517_24370</name>
</gene>
<dbReference type="InterPro" id="IPR000719">
    <property type="entry name" value="Prot_kinase_dom"/>
</dbReference>
<dbReference type="PANTHER" id="PTHR44329">
    <property type="entry name" value="SERINE/THREONINE-PROTEIN KINASE TNNI3K-RELATED"/>
    <property type="match status" value="1"/>
</dbReference>
<keyword evidence="1 3" id="KW-0547">Nucleotide-binding</keyword>
<reference evidence="5" key="1">
    <citation type="journal article" date="2014" name="Int. J. Syst. Evol. Microbiol.">
        <title>Complete genome sequence of Corynebacterium casei LMG S-19264T (=DSM 44701T), isolated from a smear-ripened cheese.</title>
        <authorList>
            <consortium name="US DOE Joint Genome Institute (JGI-PGF)"/>
            <person name="Walter F."/>
            <person name="Albersmeier A."/>
            <person name="Kalinowski J."/>
            <person name="Ruckert C."/>
        </authorList>
    </citation>
    <scope>NUCLEOTIDE SEQUENCE</scope>
    <source>
        <strain evidence="5">CGMCC 1.16012</strain>
    </source>
</reference>
<dbReference type="InterPro" id="IPR011009">
    <property type="entry name" value="Kinase-like_dom_sf"/>
</dbReference>
<evidence type="ECO:0000313" key="5">
    <source>
        <dbReference type="EMBL" id="GGE55855.1"/>
    </source>
</evidence>
<dbReference type="Proteomes" id="UP000606730">
    <property type="component" value="Unassembled WGS sequence"/>
</dbReference>
<dbReference type="CDD" id="cd14014">
    <property type="entry name" value="STKc_PknB_like"/>
    <property type="match status" value="1"/>
</dbReference>
<evidence type="ECO:0000259" key="4">
    <source>
        <dbReference type="PROSITE" id="PS50011"/>
    </source>
</evidence>
<keyword evidence="2 3" id="KW-0067">ATP-binding</keyword>
<dbReference type="PROSITE" id="PS50011">
    <property type="entry name" value="PROTEIN_KINASE_DOM"/>
    <property type="match status" value="1"/>
</dbReference>